<sequence length="28" mass="3114">MMTYTHGDMKLVGPSHLNQHIGPSSMDQ</sequence>
<organism evidence="2">
    <name type="scientific">Arundo donax</name>
    <name type="common">Giant reed</name>
    <name type="synonym">Donax arundinaceus</name>
    <dbReference type="NCBI Taxonomy" id="35708"/>
    <lineage>
        <taxon>Eukaryota</taxon>
        <taxon>Viridiplantae</taxon>
        <taxon>Streptophyta</taxon>
        <taxon>Embryophyta</taxon>
        <taxon>Tracheophyta</taxon>
        <taxon>Spermatophyta</taxon>
        <taxon>Magnoliopsida</taxon>
        <taxon>Liliopsida</taxon>
        <taxon>Poales</taxon>
        <taxon>Poaceae</taxon>
        <taxon>PACMAD clade</taxon>
        <taxon>Arundinoideae</taxon>
        <taxon>Arundineae</taxon>
        <taxon>Arundo</taxon>
    </lineage>
</organism>
<evidence type="ECO:0000256" key="1">
    <source>
        <dbReference type="SAM" id="MobiDB-lite"/>
    </source>
</evidence>
<feature type="region of interest" description="Disordered" evidence="1">
    <location>
        <begin position="1"/>
        <end position="28"/>
    </location>
</feature>
<reference evidence="2" key="2">
    <citation type="journal article" date="2015" name="Data Brief">
        <title>Shoot transcriptome of the giant reed, Arundo donax.</title>
        <authorList>
            <person name="Barrero R.A."/>
            <person name="Guerrero F.D."/>
            <person name="Moolhuijzen P."/>
            <person name="Goolsby J.A."/>
            <person name="Tidwell J."/>
            <person name="Bellgard S.E."/>
            <person name="Bellgard M.I."/>
        </authorList>
    </citation>
    <scope>NUCLEOTIDE SEQUENCE</scope>
    <source>
        <tissue evidence="2">Shoot tissue taken approximately 20 cm above the soil surface</tissue>
    </source>
</reference>
<proteinExistence type="predicted"/>
<evidence type="ECO:0000313" key="2">
    <source>
        <dbReference type="EMBL" id="JAD59811.1"/>
    </source>
</evidence>
<dbReference type="EMBL" id="GBRH01238084">
    <property type="protein sequence ID" value="JAD59811.1"/>
    <property type="molecule type" value="Transcribed_RNA"/>
</dbReference>
<dbReference type="AlphaFoldDB" id="A0A0A9B8Y9"/>
<reference evidence="2" key="1">
    <citation type="submission" date="2014-09" db="EMBL/GenBank/DDBJ databases">
        <authorList>
            <person name="Magalhaes I.L.F."/>
            <person name="Oliveira U."/>
            <person name="Santos F.R."/>
            <person name="Vidigal T.H.D.A."/>
            <person name="Brescovit A.D."/>
            <person name="Santos A.J."/>
        </authorList>
    </citation>
    <scope>NUCLEOTIDE SEQUENCE</scope>
    <source>
        <tissue evidence="2">Shoot tissue taken approximately 20 cm above the soil surface</tissue>
    </source>
</reference>
<accession>A0A0A9B8Y9</accession>
<name>A0A0A9B8Y9_ARUDO</name>
<protein>
    <submittedName>
        <fullName evidence="2">Uncharacterized protein</fullName>
    </submittedName>
</protein>
<feature type="compositionally biased region" description="Polar residues" evidence="1">
    <location>
        <begin position="16"/>
        <end position="28"/>
    </location>
</feature>